<dbReference type="KEGG" id="ngv:CDO52_23675"/>
<dbReference type="InterPro" id="IPR036259">
    <property type="entry name" value="MFS_trans_sf"/>
</dbReference>
<dbReference type="OrthoDB" id="2957247at2"/>
<feature type="transmembrane region" description="Helical" evidence="6">
    <location>
        <begin position="286"/>
        <end position="304"/>
    </location>
</feature>
<organism evidence="8 9">
    <name type="scientific">Nocardiopsis gilva YIM 90087</name>
    <dbReference type="NCBI Taxonomy" id="1235441"/>
    <lineage>
        <taxon>Bacteria</taxon>
        <taxon>Bacillati</taxon>
        <taxon>Actinomycetota</taxon>
        <taxon>Actinomycetes</taxon>
        <taxon>Streptosporangiales</taxon>
        <taxon>Nocardiopsidaceae</taxon>
        <taxon>Nocardiopsis</taxon>
    </lineage>
</organism>
<dbReference type="Proteomes" id="UP000215005">
    <property type="component" value="Chromosome"/>
</dbReference>
<evidence type="ECO:0000313" key="8">
    <source>
        <dbReference type="EMBL" id="ASU85396.1"/>
    </source>
</evidence>
<proteinExistence type="predicted"/>
<dbReference type="AlphaFoldDB" id="A0A223SBD7"/>
<dbReference type="Pfam" id="PF07690">
    <property type="entry name" value="MFS_1"/>
    <property type="match status" value="1"/>
</dbReference>
<keyword evidence="9" id="KW-1185">Reference proteome</keyword>
<evidence type="ECO:0000259" key="7">
    <source>
        <dbReference type="PROSITE" id="PS50850"/>
    </source>
</evidence>
<dbReference type="InterPro" id="IPR011701">
    <property type="entry name" value="MFS"/>
</dbReference>
<feature type="transmembrane region" description="Helical" evidence="6">
    <location>
        <begin position="343"/>
        <end position="363"/>
    </location>
</feature>
<sequence>MTPSRPAPSVRHVETPYLHPLRLATAGAALIATCYGIARFAYGLFVPVLRQEFDLDAATAGLIASSSYTAYCIAIVVSMVVTGRVAPRRVAVMAGALATAGTALIASATDTATLSIGVVVAGASTGVASPPLAEAVAHRIGPGHRDRVQSVVNAGTGVGVMLSGPIALAAGAHWRPAWIVFALIALAVTAWNAWAVPPDIPRTERGGAPSLLPTPLLAPGAVRMLAAAVAMGAASSAVWTFGRDIVITEGGASPVASTFMWVCLGAAGVLGAFAGDIAARTGLGRSWGGTMLALGAATAGLALMTGSSAAVIVSAAAFGVFYTVLTGLLLLWGIRLYPNAPSFGVGSSFLMIAAGQAVGAPLVGVASDLWSPVTAFGLAAGAAALGALLRPRSALGPGPVGIR</sequence>
<evidence type="ECO:0000256" key="5">
    <source>
        <dbReference type="ARBA" id="ARBA00023136"/>
    </source>
</evidence>
<dbReference type="RefSeq" id="WP_051060733.1">
    <property type="nucleotide sequence ID" value="NZ_ANBG01000177.1"/>
</dbReference>
<feature type="transmembrane region" description="Helical" evidence="6">
    <location>
        <begin position="154"/>
        <end position="172"/>
    </location>
</feature>
<evidence type="ECO:0000256" key="2">
    <source>
        <dbReference type="ARBA" id="ARBA00022475"/>
    </source>
</evidence>
<dbReference type="GO" id="GO:0005886">
    <property type="term" value="C:plasma membrane"/>
    <property type="evidence" value="ECO:0007669"/>
    <property type="project" value="UniProtKB-SubCell"/>
</dbReference>
<dbReference type="InterPro" id="IPR050189">
    <property type="entry name" value="MFS_Efflux_Transporters"/>
</dbReference>
<feature type="transmembrane region" description="Helical" evidence="6">
    <location>
        <begin position="62"/>
        <end position="83"/>
    </location>
</feature>
<feature type="transmembrane region" description="Helical" evidence="6">
    <location>
        <begin position="21"/>
        <end position="42"/>
    </location>
</feature>
<dbReference type="PANTHER" id="PTHR43124">
    <property type="entry name" value="PURINE EFFLUX PUMP PBUE"/>
    <property type="match status" value="1"/>
</dbReference>
<evidence type="ECO:0000256" key="6">
    <source>
        <dbReference type="SAM" id="Phobius"/>
    </source>
</evidence>
<dbReference type="GO" id="GO:0022857">
    <property type="term" value="F:transmembrane transporter activity"/>
    <property type="evidence" value="ECO:0007669"/>
    <property type="project" value="InterPro"/>
</dbReference>
<keyword evidence="4 6" id="KW-1133">Transmembrane helix</keyword>
<name>A0A223SBD7_9ACTN</name>
<feature type="transmembrane region" description="Helical" evidence="6">
    <location>
        <begin position="369"/>
        <end position="389"/>
    </location>
</feature>
<gene>
    <name evidence="8" type="ORF">CDO52_23675</name>
</gene>
<protein>
    <submittedName>
        <fullName evidence="8">MFS transporter</fullName>
    </submittedName>
</protein>
<feature type="transmembrane region" description="Helical" evidence="6">
    <location>
        <begin position="178"/>
        <end position="196"/>
    </location>
</feature>
<keyword evidence="3 6" id="KW-0812">Transmembrane</keyword>
<dbReference type="Gene3D" id="1.20.1250.20">
    <property type="entry name" value="MFS general substrate transporter like domains"/>
    <property type="match status" value="1"/>
</dbReference>
<keyword evidence="2" id="KW-1003">Cell membrane</keyword>
<evidence type="ECO:0000256" key="4">
    <source>
        <dbReference type="ARBA" id="ARBA00022989"/>
    </source>
</evidence>
<reference evidence="8 9" key="1">
    <citation type="submission" date="2017-08" db="EMBL/GenBank/DDBJ databases">
        <title>The complete genome sequence of Nocardiopsis gilva YIM 90087.</title>
        <authorList>
            <person name="Yin M."/>
            <person name="Tang S."/>
        </authorList>
    </citation>
    <scope>NUCLEOTIDE SEQUENCE [LARGE SCALE GENOMIC DNA]</scope>
    <source>
        <strain evidence="8 9">YIM 90087</strain>
    </source>
</reference>
<accession>A0A223SBD7</accession>
<dbReference type="PROSITE" id="PS50850">
    <property type="entry name" value="MFS"/>
    <property type="match status" value="1"/>
</dbReference>
<comment type="subcellular location">
    <subcellularLocation>
        <location evidence="1">Cell membrane</location>
        <topology evidence="1">Multi-pass membrane protein</topology>
    </subcellularLocation>
</comment>
<feature type="transmembrane region" description="Helical" evidence="6">
    <location>
        <begin position="216"/>
        <end position="239"/>
    </location>
</feature>
<dbReference type="PANTHER" id="PTHR43124:SF3">
    <property type="entry name" value="CHLORAMPHENICOL EFFLUX PUMP RV0191"/>
    <property type="match status" value="1"/>
</dbReference>
<feature type="domain" description="Major facilitator superfamily (MFS) profile" evidence="7">
    <location>
        <begin position="20"/>
        <end position="398"/>
    </location>
</feature>
<evidence type="ECO:0000256" key="3">
    <source>
        <dbReference type="ARBA" id="ARBA00022692"/>
    </source>
</evidence>
<feature type="transmembrane region" description="Helical" evidence="6">
    <location>
        <begin position="259"/>
        <end position="279"/>
    </location>
</feature>
<dbReference type="SUPFAM" id="SSF103473">
    <property type="entry name" value="MFS general substrate transporter"/>
    <property type="match status" value="1"/>
</dbReference>
<dbReference type="InterPro" id="IPR020846">
    <property type="entry name" value="MFS_dom"/>
</dbReference>
<keyword evidence="5 6" id="KW-0472">Membrane</keyword>
<feature type="transmembrane region" description="Helical" evidence="6">
    <location>
        <begin position="310"/>
        <end position="331"/>
    </location>
</feature>
<evidence type="ECO:0000313" key="9">
    <source>
        <dbReference type="Proteomes" id="UP000215005"/>
    </source>
</evidence>
<dbReference type="EMBL" id="CP022753">
    <property type="protein sequence ID" value="ASU85396.1"/>
    <property type="molecule type" value="Genomic_DNA"/>
</dbReference>
<evidence type="ECO:0000256" key="1">
    <source>
        <dbReference type="ARBA" id="ARBA00004651"/>
    </source>
</evidence>